<gene>
    <name evidence="1" type="ORF">BS47DRAFT_1307930</name>
</gene>
<name>A0A9P6DNG7_9AGAM</name>
<organism evidence="1 2">
    <name type="scientific">Hydnum rufescens UP504</name>
    <dbReference type="NCBI Taxonomy" id="1448309"/>
    <lineage>
        <taxon>Eukaryota</taxon>
        <taxon>Fungi</taxon>
        <taxon>Dikarya</taxon>
        <taxon>Basidiomycota</taxon>
        <taxon>Agaricomycotina</taxon>
        <taxon>Agaricomycetes</taxon>
        <taxon>Cantharellales</taxon>
        <taxon>Hydnaceae</taxon>
        <taxon>Hydnum</taxon>
    </lineage>
</organism>
<dbReference type="InterPro" id="IPR040521">
    <property type="entry name" value="KDZ"/>
</dbReference>
<sequence>MDYILFSGLQGTTLHDHLNTYDIWCMYHKNLHIRHLQLPSMLQFDFDSVTLNGAVPKFHLNAHGDSCRTVFSLNFFPGVSHMDGEGIECDWASINGAAQSTKDVSSVKFSQWQGRPSSYLSRRFCTLSSLNPSLPFSFLLFPFRHQNRWKASPTGSLVLPRV</sequence>
<evidence type="ECO:0000313" key="1">
    <source>
        <dbReference type="EMBL" id="KAF9504610.1"/>
    </source>
</evidence>
<reference evidence="1" key="1">
    <citation type="journal article" date="2020" name="Nat. Commun.">
        <title>Large-scale genome sequencing of mycorrhizal fungi provides insights into the early evolution of symbiotic traits.</title>
        <authorList>
            <person name="Miyauchi S."/>
            <person name="Kiss E."/>
            <person name="Kuo A."/>
            <person name="Drula E."/>
            <person name="Kohler A."/>
            <person name="Sanchez-Garcia M."/>
            <person name="Morin E."/>
            <person name="Andreopoulos B."/>
            <person name="Barry K.W."/>
            <person name="Bonito G."/>
            <person name="Buee M."/>
            <person name="Carver A."/>
            <person name="Chen C."/>
            <person name="Cichocki N."/>
            <person name="Clum A."/>
            <person name="Culley D."/>
            <person name="Crous P.W."/>
            <person name="Fauchery L."/>
            <person name="Girlanda M."/>
            <person name="Hayes R.D."/>
            <person name="Keri Z."/>
            <person name="LaButti K."/>
            <person name="Lipzen A."/>
            <person name="Lombard V."/>
            <person name="Magnuson J."/>
            <person name="Maillard F."/>
            <person name="Murat C."/>
            <person name="Nolan M."/>
            <person name="Ohm R.A."/>
            <person name="Pangilinan J."/>
            <person name="Pereira M.F."/>
            <person name="Perotto S."/>
            <person name="Peter M."/>
            <person name="Pfister S."/>
            <person name="Riley R."/>
            <person name="Sitrit Y."/>
            <person name="Stielow J.B."/>
            <person name="Szollosi G."/>
            <person name="Zifcakova L."/>
            <person name="Stursova M."/>
            <person name="Spatafora J.W."/>
            <person name="Tedersoo L."/>
            <person name="Vaario L.M."/>
            <person name="Yamada A."/>
            <person name="Yan M."/>
            <person name="Wang P."/>
            <person name="Xu J."/>
            <person name="Bruns T."/>
            <person name="Baldrian P."/>
            <person name="Vilgalys R."/>
            <person name="Dunand C."/>
            <person name="Henrissat B."/>
            <person name="Grigoriev I.V."/>
            <person name="Hibbett D."/>
            <person name="Nagy L.G."/>
            <person name="Martin F.M."/>
        </authorList>
    </citation>
    <scope>NUCLEOTIDE SEQUENCE</scope>
    <source>
        <strain evidence="1">UP504</strain>
    </source>
</reference>
<evidence type="ECO:0000313" key="2">
    <source>
        <dbReference type="Proteomes" id="UP000886523"/>
    </source>
</evidence>
<keyword evidence="2" id="KW-1185">Reference proteome</keyword>
<protein>
    <submittedName>
        <fullName evidence="1">Uncharacterized protein</fullName>
    </submittedName>
</protein>
<dbReference type="Pfam" id="PF18758">
    <property type="entry name" value="KDZ"/>
    <property type="match status" value="1"/>
</dbReference>
<proteinExistence type="predicted"/>
<comment type="caution">
    <text evidence="1">The sequence shown here is derived from an EMBL/GenBank/DDBJ whole genome shotgun (WGS) entry which is preliminary data.</text>
</comment>
<dbReference type="EMBL" id="MU129210">
    <property type="protein sequence ID" value="KAF9504610.1"/>
    <property type="molecule type" value="Genomic_DNA"/>
</dbReference>
<dbReference type="OrthoDB" id="3257768at2759"/>
<dbReference type="AlphaFoldDB" id="A0A9P6DNG7"/>
<accession>A0A9P6DNG7</accession>
<dbReference type="Proteomes" id="UP000886523">
    <property type="component" value="Unassembled WGS sequence"/>
</dbReference>